<dbReference type="AlphaFoldDB" id="X1V597"/>
<accession>X1V597</accession>
<protein>
    <submittedName>
        <fullName evidence="1">Uncharacterized protein</fullName>
    </submittedName>
</protein>
<reference evidence="1" key="1">
    <citation type="journal article" date="2014" name="Front. Microbiol.">
        <title>High frequency of phylogenetically diverse reductive dehalogenase-homologous genes in deep subseafloor sedimentary metagenomes.</title>
        <authorList>
            <person name="Kawai M."/>
            <person name="Futagami T."/>
            <person name="Toyoda A."/>
            <person name="Takaki Y."/>
            <person name="Nishi S."/>
            <person name="Hori S."/>
            <person name="Arai W."/>
            <person name="Tsubouchi T."/>
            <person name="Morono Y."/>
            <person name="Uchiyama I."/>
            <person name="Ito T."/>
            <person name="Fujiyama A."/>
            <person name="Inagaki F."/>
            <person name="Takami H."/>
        </authorList>
    </citation>
    <scope>NUCLEOTIDE SEQUENCE</scope>
    <source>
        <strain evidence="1">Expedition CK06-06</strain>
    </source>
</reference>
<organism evidence="1">
    <name type="scientific">marine sediment metagenome</name>
    <dbReference type="NCBI Taxonomy" id="412755"/>
    <lineage>
        <taxon>unclassified sequences</taxon>
        <taxon>metagenomes</taxon>
        <taxon>ecological metagenomes</taxon>
    </lineage>
</organism>
<evidence type="ECO:0000313" key="1">
    <source>
        <dbReference type="EMBL" id="GAI99799.1"/>
    </source>
</evidence>
<dbReference type="InterPro" id="IPR011101">
    <property type="entry name" value="DUF5131"/>
</dbReference>
<dbReference type="EMBL" id="BARW01019822">
    <property type="protein sequence ID" value="GAI99799.1"/>
    <property type="molecule type" value="Genomic_DNA"/>
</dbReference>
<name>X1V597_9ZZZZ</name>
<dbReference type="Pfam" id="PF07505">
    <property type="entry name" value="DUF5131"/>
    <property type="match status" value="1"/>
</dbReference>
<gene>
    <name evidence="1" type="ORF">S12H4_33612</name>
</gene>
<comment type="caution">
    <text evidence="1">The sequence shown here is derived from an EMBL/GenBank/DDBJ whole genome shotgun (WGS) entry which is preliminary data.</text>
</comment>
<feature type="non-terminal residue" evidence="1">
    <location>
        <position position="1"/>
    </location>
</feature>
<sequence>IGIPEEWTRKVLKAINDWDNRYDRFYLLTKQPQNLIKWSPFPPNCWVGVTATDSYMFSNAMFYLRQIEASVKYLSLEPLMEGILPRYIGGIEGINWVIIGAMTCSGGDLAKSSSQFSELTPKPFGNRYVMLPKIEWVEEIVRAADKAGIPVFLKNNLKPLLQQNKYNIYSFPEWAGTQFASTGDCSLAPVNPHPNEAMRKLTQEMPE</sequence>
<proteinExistence type="predicted"/>